<evidence type="ECO:0000256" key="1">
    <source>
        <dbReference type="ARBA" id="ARBA00000985"/>
    </source>
</evidence>
<feature type="domain" description="Argininosuccinate lyase C-terminal" evidence="12">
    <location>
        <begin position="364"/>
        <end position="432"/>
    </location>
</feature>
<evidence type="ECO:0000256" key="7">
    <source>
        <dbReference type="ARBA" id="ARBA00022571"/>
    </source>
</evidence>
<dbReference type="InterPro" id="IPR008948">
    <property type="entry name" value="L-Aspartase-like"/>
</dbReference>
<name>A0A1V1P8F7_9BACT</name>
<dbReference type="Gene3D" id="1.20.200.10">
    <property type="entry name" value="Fumarase/aspartase (Central domain)"/>
    <property type="match status" value="1"/>
</dbReference>
<dbReference type="EC" id="4.3.2.1" evidence="5 10"/>
<proteinExistence type="inferred from homology"/>
<evidence type="ECO:0000313" key="14">
    <source>
        <dbReference type="Proteomes" id="UP000189670"/>
    </source>
</evidence>
<comment type="similarity">
    <text evidence="4">In the N-terminal section; belongs to the lyase 1 family. Argininosuccinate lyase subfamily.</text>
</comment>
<evidence type="ECO:0000256" key="5">
    <source>
        <dbReference type="ARBA" id="ARBA00012338"/>
    </source>
</evidence>
<dbReference type="FunFam" id="1.10.275.10:FF:000002">
    <property type="entry name" value="Argininosuccinate lyase"/>
    <property type="match status" value="1"/>
</dbReference>
<dbReference type="InterPro" id="IPR000362">
    <property type="entry name" value="Fumarate_lyase_fam"/>
</dbReference>
<sequence length="459" mass="52332">MPKLWGGRFSQSTDKLMEAFSASIDYDQRLYAHDIAGSIAHCQMLADQNIILKSEADTLINGLKQIQQEIETHQFKIDPALEDIHMHIEHRLGEICGDIAKKLHTARSRNDQICLDIRMFLRDKTRDIITLIHQLRLVFVQLAQHNIHVIMPGYTHLQRAQPILFAHHMMAYYEMFTRDKGRFDDALKRINVMPLGSAALAGTTFPIDRLNTARRLNFPKISQNSMDSVADRDFVMEFLSCASICMVHLSRLSEELILWSSQEFNFITLSDRYTTGSSIMPQKKNPDAAELTRGKCGRIFGSLMAILTLMKGLPLAYNRDMQEDKEPLFDAIDTITACLTIYCQMLPEMQINEKQMRDACKTGYLDATDLADYLVKKGLPFREAHHVSGKIVQHAILQSKEISELSMYELKQFSSVIDNDLFPLITPESMINSRNCFGGTATQQVKDAIRQAQDALHEE</sequence>
<evidence type="ECO:0000256" key="4">
    <source>
        <dbReference type="ARBA" id="ARBA00005552"/>
    </source>
</evidence>
<evidence type="ECO:0000256" key="2">
    <source>
        <dbReference type="ARBA" id="ARBA00004496"/>
    </source>
</evidence>
<dbReference type="FunFam" id="1.10.40.30:FF:000001">
    <property type="entry name" value="Argininosuccinate lyase"/>
    <property type="match status" value="1"/>
</dbReference>
<dbReference type="SUPFAM" id="SSF48557">
    <property type="entry name" value="L-aspartase-like"/>
    <property type="match status" value="1"/>
</dbReference>
<dbReference type="GO" id="GO:0042450">
    <property type="term" value="P:L-arginine biosynthetic process via ornithine"/>
    <property type="evidence" value="ECO:0007669"/>
    <property type="project" value="UniProtKB-UniRule"/>
</dbReference>
<dbReference type="CDD" id="cd01359">
    <property type="entry name" value="Argininosuccinate_lyase"/>
    <property type="match status" value="1"/>
</dbReference>
<keyword evidence="8 10" id="KW-0028">Amino-acid biosynthesis</keyword>
<evidence type="ECO:0000256" key="9">
    <source>
        <dbReference type="ARBA" id="ARBA00023239"/>
    </source>
</evidence>
<dbReference type="Pfam" id="PF14698">
    <property type="entry name" value="ASL_C2"/>
    <property type="match status" value="1"/>
</dbReference>
<evidence type="ECO:0000256" key="3">
    <source>
        <dbReference type="ARBA" id="ARBA00004941"/>
    </source>
</evidence>
<dbReference type="Gene3D" id="1.10.275.10">
    <property type="entry name" value="Fumarase/aspartase (N-terminal domain)"/>
    <property type="match status" value="1"/>
</dbReference>
<dbReference type="AlphaFoldDB" id="A0A1V1P8F7"/>
<dbReference type="InterPro" id="IPR020557">
    <property type="entry name" value="Fumarate_lyase_CS"/>
</dbReference>
<dbReference type="EMBL" id="ATBP01000338">
    <property type="protein sequence ID" value="ETR70985.1"/>
    <property type="molecule type" value="Genomic_DNA"/>
</dbReference>
<evidence type="ECO:0000313" key="13">
    <source>
        <dbReference type="EMBL" id="ETR70985.1"/>
    </source>
</evidence>
<comment type="subcellular location">
    <subcellularLocation>
        <location evidence="2 10">Cytoplasm</location>
    </subcellularLocation>
</comment>
<comment type="catalytic activity">
    <reaction evidence="1 10">
        <text>2-(N(omega)-L-arginino)succinate = fumarate + L-arginine</text>
        <dbReference type="Rhea" id="RHEA:24020"/>
        <dbReference type="ChEBI" id="CHEBI:29806"/>
        <dbReference type="ChEBI" id="CHEBI:32682"/>
        <dbReference type="ChEBI" id="CHEBI:57472"/>
        <dbReference type="EC" id="4.3.2.1"/>
    </reaction>
</comment>
<comment type="caution">
    <text evidence="13">The sequence shown here is derived from an EMBL/GenBank/DDBJ whole genome shotgun (WGS) entry which is preliminary data.</text>
</comment>
<keyword evidence="6 10" id="KW-0963">Cytoplasm</keyword>
<dbReference type="Gene3D" id="1.10.40.30">
    <property type="entry name" value="Fumarase/aspartase (C-terminal domain)"/>
    <property type="match status" value="1"/>
</dbReference>
<dbReference type="Proteomes" id="UP000189670">
    <property type="component" value="Unassembled WGS sequence"/>
</dbReference>
<keyword evidence="9 10" id="KW-0456">Lyase</keyword>
<dbReference type="NCBIfam" id="TIGR00838">
    <property type="entry name" value="argH"/>
    <property type="match status" value="1"/>
</dbReference>
<accession>A0A1V1P8F7</accession>
<keyword evidence="7 10" id="KW-0055">Arginine biosynthesis</keyword>
<dbReference type="Pfam" id="PF00206">
    <property type="entry name" value="Lyase_1"/>
    <property type="match status" value="1"/>
</dbReference>
<gene>
    <name evidence="10 13" type="primary">argH</name>
    <name evidence="13" type="ORF">OMM_08417</name>
</gene>
<dbReference type="PRINTS" id="PR00145">
    <property type="entry name" value="ARGSUCLYASE"/>
</dbReference>
<dbReference type="GO" id="GO:0005829">
    <property type="term" value="C:cytosol"/>
    <property type="evidence" value="ECO:0007669"/>
    <property type="project" value="TreeGrafter"/>
</dbReference>
<evidence type="ECO:0000259" key="12">
    <source>
        <dbReference type="Pfam" id="PF14698"/>
    </source>
</evidence>
<dbReference type="PANTHER" id="PTHR43814:SF1">
    <property type="entry name" value="ARGININOSUCCINATE LYASE"/>
    <property type="match status" value="1"/>
</dbReference>
<dbReference type="InterPro" id="IPR022761">
    <property type="entry name" value="Fumarate_lyase_N"/>
</dbReference>
<evidence type="ECO:0000256" key="6">
    <source>
        <dbReference type="ARBA" id="ARBA00022490"/>
    </source>
</evidence>
<dbReference type="UniPathway" id="UPA00068">
    <property type="reaction ID" value="UER00114"/>
</dbReference>
<reference evidence="14" key="1">
    <citation type="submission" date="2012-11" db="EMBL/GenBank/DDBJ databases">
        <authorList>
            <person name="Lucero-Rivera Y.E."/>
            <person name="Tovar-Ramirez D."/>
        </authorList>
    </citation>
    <scope>NUCLEOTIDE SEQUENCE [LARGE SCALE GENOMIC DNA]</scope>
    <source>
        <strain evidence="14">Araruama</strain>
    </source>
</reference>
<protein>
    <recommendedName>
        <fullName evidence="5 10">Argininosuccinate lyase</fullName>
        <shortName evidence="10">ASAL</shortName>
        <ecNumber evidence="5 10">4.3.2.1</ecNumber>
    </recommendedName>
    <alternativeName>
        <fullName evidence="10">Arginosuccinase</fullName>
    </alternativeName>
</protein>
<dbReference type="HAMAP" id="MF_00006">
    <property type="entry name" value="Arg_succ_lyase"/>
    <property type="match status" value="1"/>
</dbReference>
<dbReference type="FunFam" id="1.20.200.10:FF:000006">
    <property type="entry name" value="Argininosuccinate lyase"/>
    <property type="match status" value="1"/>
</dbReference>
<dbReference type="InterPro" id="IPR009049">
    <property type="entry name" value="Argininosuccinate_lyase"/>
</dbReference>
<evidence type="ECO:0000256" key="8">
    <source>
        <dbReference type="ARBA" id="ARBA00022605"/>
    </source>
</evidence>
<dbReference type="PROSITE" id="PS00163">
    <property type="entry name" value="FUMARATE_LYASES"/>
    <property type="match status" value="1"/>
</dbReference>
<organism evidence="13 14">
    <name type="scientific">Candidatus Magnetoglobus multicellularis str. Araruama</name>
    <dbReference type="NCBI Taxonomy" id="890399"/>
    <lineage>
        <taxon>Bacteria</taxon>
        <taxon>Pseudomonadati</taxon>
        <taxon>Thermodesulfobacteriota</taxon>
        <taxon>Desulfobacteria</taxon>
        <taxon>Desulfobacterales</taxon>
        <taxon>Desulfobacteraceae</taxon>
        <taxon>Candidatus Magnetoglobus</taxon>
    </lineage>
</organism>
<comment type="pathway">
    <text evidence="3 10">Amino-acid biosynthesis; L-arginine biosynthesis; L-arginine from L-ornithine and carbamoyl phosphate: step 3/3.</text>
</comment>
<dbReference type="PANTHER" id="PTHR43814">
    <property type="entry name" value="ARGININOSUCCINATE LYASE"/>
    <property type="match status" value="1"/>
</dbReference>
<dbReference type="InterPro" id="IPR029419">
    <property type="entry name" value="Arg_succ_lyase_C"/>
</dbReference>
<dbReference type="PRINTS" id="PR00149">
    <property type="entry name" value="FUMRATELYASE"/>
</dbReference>
<evidence type="ECO:0000259" key="11">
    <source>
        <dbReference type="Pfam" id="PF00206"/>
    </source>
</evidence>
<dbReference type="InterPro" id="IPR024083">
    <property type="entry name" value="Fumarase/histidase_N"/>
</dbReference>
<dbReference type="GO" id="GO:0004056">
    <property type="term" value="F:argininosuccinate lyase activity"/>
    <property type="evidence" value="ECO:0007669"/>
    <property type="project" value="UniProtKB-UniRule"/>
</dbReference>
<feature type="domain" description="Fumarate lyase N-terminal" evidence="11">
    <location>
        <begin position="7"/>
        <end position="301"/>
    </location>
</feature>
<evidence type="ECO:0000256" key="10">
    <source>
        <dbReference type="HAMAP-Rule" id="MF_00006"/>
    </source>
</evidence>
<comment type="similarity">
    <text evidence="10">Belongs to the lyase 1 family. Argininosuccinate lyase subfamily.</text>
</comment>